<evidence type="ECO:0000313" key="2">
    <source>
        <dbReference type="EMBL" id="GGA81503.1"/>
    </source>
</evidence>
<dbReference type="Gene3D" id="3.30.70.1440">
    <property type="entry name" value="Multidrug efflux transporter AcrB pore domain"/>
    <property type="match status" value="1"/>
</dbReference>
<dbReference type="EMBL" id="BMDX01000012">
    <property type="protein sequence ID" value="GGA81503.1"/>
    <property type="molecule type" value="Genomic_DNA"/>
</dbReference>
<comment type="caution">
    <text evidence="2">The sequence shown here is derived from an EMBL/GenBank/DDBJ whole genome shotgun (WGS) entry which is preliminary data.</text>
</comment>
<feature type="transmembrane region" description="Helical" evidence="1">
    <location>
        <begin position="979"/>
        <end position="1007"/>
    </location>
</feature>
<dbReference type="InterPro" id="IPR027463">
    <property type="entry name" value="AcrB_DN_DC_subdom"/>
</dbReference>
<gene>
    <name evidence="2" type="ORF">GCM10011369_24330</name>
</gene>
<accession>A0A8J2U647</accession>
<protein>
    <submittedName>
        <fullName evidence="2">Multidrug resistance protein</fullName>
    </submittedName>
</protein>
<evidence type="ECO:0000313" key="3">
    <source>
        <dbReference type="Proteomes" id="UP000619743"/>
    </source>
</evidence>
<dbReference type="Pfam" id="PF00873">
    <property type="entry name" value="ACR_tran"/>
    <property type="match status" value="1"/>
</dbReference>
<dbReference type="SUPFAM" id="SSF82693">
    <property type="entry name" value="Multidrug efflux transporter AcrB pore domain, PN1, PN2, PC1 and PC2 subdomains"/>
    <property type="match status" value="3"/>
</dbReference>
<dbReference type="OrthoDB" id="9757904at2"/>
<dbReference type="SUPFAM" id="SSF82714">
    <property type="entry name" value="Multidrug efflux transporter AcrB TolC docking domain, DN and DC subdomains"/>
    <property type="match status" value="2"/>
</dbReference>
<dbReference type="InterPro" id="IPR001036">
    <property type="entry name" value="Acrflvin-R"/>
</dbReference>
<dbReference type="Gene3D" id="3.30.2090.10">
    <property type="entry name" value="Multidrug efflux transporter AcrB TolC docking domain, DN and DC subdomains"/>
    <property type="match status" value="2"/>
</dbReference>
<keyword evidence="3" id="KW-1185">Reference proteome</keyword>
<dbReference type="SUPFAM" id="SSF82866">
    <property type="entry name" value="Multidrug efflux transporter AcrB transmembrane domain"/>
    <property type="match status" value="2"/>
</dbReference>
<feature type="transmembrane region" description="Helical" evidence="1">
    <location>
        <begin position="430"/>
        <end position="450"/>
    </location>
</feature>
<feature type="transmembrane region" description="Helical" evidence="1">
    <location>
        <begin position="526"/>
        <end position="545"/>
    </location>
</feature>
<proteinExistence type="predicted"/>
<dbReference type="Gene3D" id="3.30.70.1320">
    <property type="entry name" value="Multidrug efflux transporter AcrB pore domain like"/>
    <property type="match status" value="1"/>
</dbReference>
<dbReference type="PANTHER" id="PTHR32063">
    <property type="match status" value="1"/>
</dbReference>
<dbReference type="GO" id="GO:0005886">
    <property type="term" value="C:plasma membrane"/>
    <property type="evidence" value="ECO:0007669"/>
    <property type="project" value="TreeGrafter"/>
</dbReference>
<feature type="transmembrane region" description="Helical" evidence="1">
    <location>
        <begin position="12"/>
        <end position="32"/>
    </location>
</feature>
<dbReference type="AlphaFoldDB" id="A0A8J2U647"/>
<dbReference type="Gene3D" id="3.30.70.1430">
    <property type="entry name" value="Multidrug efflux transporter AcrB pore domain"/>
    <property type="match status" value="2"/>
</dbReference>
<dbReference type="Gene3D" id="1.20.1640.10">
    <property type="entry name" value="Multidrug efflux transporter AcrB transmembrane domain"/>
    <property type="match status" value="2"/>
</dbReference>
<feature type="transmembrane region" description="Helical" evidence="1">
    <location>
        <begin position="462"/>
        <end position="489"/>
    </location>
</feature>
<feature type="transmembrane region" description="Helical" evidence="1">
    <location>
        <begin position="333"/>
        <end position="352"/>
    </location>
</feature>
<reference evidence="3" key="1">
    <citation type="journal article" date="2019" name="Int. J. Syst. Evol. Microbiol.">
        <title>The Global Catalogue of Microorganisms (GCM) 10K type strain sequencing project: providing services to taxonomists for standard genome sequencing and annotation.</title>
        <authorList>
            <consortium name="The Broad Institute Genomics Platform"/>
            <consortium name="The Broad Institute Genome Sequencing Center for Infectious Disease"/>
            <person name="Wu L."/>
            <person name="Ma J."/>
        </authorList>
    </citation>
    <scope>NUCLEOTIDE SEQUENCE [LARGE SCALE GENOMIC DNA]</scope>
    <source>
        <strain evidence="3">CGMCC 1.10130</strain>
    </source>
</reference>
<dbReference type="Proteomes" id="UP000619743">
    <property type="component" value="Unassembled WGS sequence"/>
</dbReference>
<keyword evidence="1" id="KW-1133">Transmembrane helix</keyword>
<feature type="transmembrane region" description="Helical" evidence="1">
    <location>
        <begin position="852"/>
        <end position="871"/>
    </location>
</feature>
<feature type="transmembrane region" description="Helical" evidence="1">
    <location>
        <begin position="953"/>
        <end position="973"/>
    </location>
</feature>
<keyword evidence="1" id="KW-0812">Transmembrane</keyword>
<name>A0A8J2U647_9GAMM</name>
<evidence type="ECO:0000256" key="1">
    <source>
        <dbReference type="SAM" id="Phobius"/>
    </source>
</evidence>
<feature type="transmembrane region" description="Helical" evidence="1">
    <location>
        <begin position="359"/>
        <end position="379"/>
    </location>
</feature>
<dbReference type="GO" id="GO:0042910">
    <property type="term" value="F:xenobiotic transmembrane transporter activity"/>
    <property type="evidence" value="ECO:0007669"/>
    <property type="project" value="TreeGrafter"/>
</dbReference>
<organism evidence="2 3">
    <name type="scientific">Neiella marina</name>
    <dbReference type="NCBI Taxonomy" id="508461"/>
    <lineage>
        <taxon>Bacteria</taxon>
        <taxon>Pseudomonadati</taxon>
        <taxon>Pseudomonadota</taxon>
        <taxon>Gammaproteobacteria</taxon>
        <taxon>Alteromonadales</taxon>
        <taxon>Echinimonadaceae</taxon>
        <taxon>Neiella</taxon>
    </lineage>
</organism>
<dbReference type="PANTHER" id="PTHR32063:SF29">
    <property type="entry name" value="HAE1 FAMILY EFFLUX PUMP PERMEASE COMPONENT"/>
    <property type="match status" value="1"/>
</dbReference>
<dbReference type="RefSeq" id="WP_087506068.1">
    <property type="nucleotide sequence ID" value="NZ_BMDX01000012.1"/>
</dbReference>
<feature type="transmembrane region" description="Helical" evidence="1">
    <location>
        <begin position="904"/>
        <end position="928"/>
    </location>
</feature>
<dbReference type="PRINTS" id="PR00702">
    <property type="entry name" value="ACRIFLAVINRP"/>
</dbReference>
<feature type="transmembrane region" description="Helical" evidence="1">
    <location>
        <begin position="878"/>
        <end position="898"/>
    </location>
</feature>
<keyword evidence="1" id="KW-0472">Membrane</keyword>
<sequence>MRLSDLAMYRPVLAIVISALLVVFGIVSLSLLPVREMPDIDNPVISVGTAYRGAASNIVESQITNPIEDQLSGIDGIDYIWSSSWDGWSGVTITFKQGHDMLEALSDVRDAVNRARNDLPDDVDEPVIRKDDGDNAPIMWLNLVGSQLDRVDMSDFAERVLVERLSLLPGVSAVNTSGVVERVMYIEIDPTQLAARGLTTQDIIDVLAQENIQLPAGYIRNETLNRVVRVDRQYQSQQDFESIQLTSGVDGPVYLRDVANIYIGAKKDTTTFRANGVDSYGIGIVPMSQANPLEVADEVRRQLPHLQQFLPDGTALYIDYDSTKFIRAAINEVYYTLAYVAVFVLLVLYVFLGRVGSTLIPAITVPISLIASLTVAYLAGFSINLVTLMAMVLAIGLVVDDAVVVTENIARHRANGESPLVAAFKGARELNFAVIATTVVLVMVFLPLLFMDGQMGRLFTEFAVLLSAAIVVSSLVALTLAPVMGGALFKDDGSRQNRFQAAINNGLEKLRLAYIRLLGKLLKHSWLALSLVVVALVALVISFQAQKKAFAPKEDRGTVNVYVAGVEATSYERMLKSMSAIEQRLIPLRDDGPIRSLNYSSPAFGSWADHQGFFIIQLEDWADREESAYDVVEMIRAATIDVPDVKVIPYVPGFGGSMGEPVQFVVQGEDYQLLWHYARELADKASASGLMEGVDLDYNPTTPELILTVDLPAARQLGVSVQAIASTLEVLLGGRNQTRFEERGDEYDVYLKADESQFMSETDLAKVYVPSESGELISLNTVVMAKEQASARGLFHYQRKKSINIKANLTADATLGEALDFFATEAQQLLPSGYTFDYAGESKEYFDSQRDVTLLFGLALLVCYLVLAAQFESFISPSIVMITVPLGLLGGLLGLLIAGETFNIYSQLGLLMLIGMVTKNGILIVEFANQLRDQGKSIIDATLTAAGYRLRPILMTACTTLLGALPMLLASGAGSENRFAIGVVIVGGMLLSTIITLVVIPSLYNLLAGFSRSPQARQQALEGALNDKPYRD</sequence>